<reference evidence="2" key="1">
    <citation type="submission" date="2020-11" db="EMBL/GenBank/DDBJ databases">
        <title>Bacterial whole genome sequence for Panacibacter sp. DH6.</title>
        <authorList>
            <person name="Le V."/>
            <person name="Ko S."/>
            <person name="Ahn C.-Y."/>
            <person name="Oh H.-M."/>
        </authorList>
    </citation>
    <scope>NUCLEOTIDE SEQUENCE</scope>
    <source>
        <strain evidence="2">DH6</strain>
    </source>
</reference>
<feature type="domain" description="DinB-like" evidence="1">
    <location>
        <begin position="24"/>
        <end position="182"/>
    </location>
</feature>
<proteinExistence type="predicted"/>
<dbReference type="SUPFAM" id="SSF109854">
    <property type="entry name" value="DinB/YfiT-like putative metalloenzymes"/>
    <property type="match status" value="1"/>
</dbReference>
<accession>A0A931MD40</accession>
<dbReference type="Pfam" id="PF12867">
    <property type="entry name" value="DinB_2"/>
    <property type="match status" value="1"/>
</dbReference>
<name>A0A931MD40_9BACT</name>
<evidence type="ECO:0000313" key="3">
    <source>
        <dbReference type="Proteomes" id="UP000628448"/>
    </source>
</evidence>
<gene>
    <name evidence="2" type="ORF">I5907_18185</name>
</gene>
<dbReference type="RefSeq" id="WP_196992221.1">
    <property type="nucleotide sequence ID" value="NZ_JADWYR010000002.1"/>
</dbReference>
<dbReference type="InterPro" id="IPR024775">
    <property type="entry name" value="DinB-like"/>
</dbReference>
<dbReference type="AlphaFoldDB" id="A0A931MD40"/>
<sequence length="203" mass="22758">MQTYNTPTLLLKLQQQTETLLDKAVREWQMITPAVFKKQPSPNAWSAMQCIGHLNMYGDYYLPAIEQAIMQANKTGNSASAIFTPGWLGNYFTNMMQTSPGKGSKKMKAPKNYTITNEGLSDEVIARFIDQQEKLLVLLDKAANVNLNTIRIPISIAPFIKLKLGDVFMFLIAHNNRHVQQAERAIDAAGNTDRTTNNIRIAV</sequence>
<evidence type="ECO:0000313" key="2">
    <source>
        <dbReference type="EMBL" id="MBG9378173.1"/>
    </source>
</evidence>
<dbReference type="Proteomes" id="UP000628448">
    <property type="component" value="Unassembled WGS sequence"/>
</dbReference>
<protein>
    <submittedName>
        <fullName evidence="2">DinB family protein</fullName>
    </submittedName>
</protein>
<comment type="caution">
    <text evidence="2">The sequence shown here is derived from an EMBL/GenBank/DDBJ whole genome shotgun (WGS) entry which is preliminary data.</text>
</comment>
<keyword evidence="3" id="KW-1185">Reference proteome</keyword>
<dbReference type="InterPro" id="IPR034660">
    <property type="entry name" value="DinB/YfiT-like"/>
</dbReference>
<organism evidence="2 3">
    <name type="scientific">Panacibacter microcysteis</name>
    <dbReference type="NCBI Taxonomy" id="2793269"/>
    <lineage>
        <taxon>Bacteria</taxon>
        <taxon>Pseudomonadati</taxon>
        <taxon>Bacteroidota</taxon>
        <taxon>Chitinophagia</taxon>
        <taxon>Chitinophagales</taxon>
        <taxon>Chitinophagaceae</taxon>
        <taxon>Panacibacter</taxon>
    </lineage>
</organism>
<dbReference type="Gene3D" id="1.20.120.450">
    <property type="entry name" value="dinb family like domain"/>
    <property type="match status" value="1"/>
</dbReference>
<dbReference type="EMBL" id="JADWYR010000002">
    <property type="protein sequence ID" value="MBG9378173.1"/>
    <property type="molecule type" value="Genomic_DNA"/>
</dbReference>
<evidence type="ECO:0000259" key="1">
    <source>
        <dbReference type="Pfam" id="PF12867"/>
    </source>
</evidence>